<protein>
    <recommendedName>
        <fullName evidence="3">DUF3990 domain-containing protein</fullName>
    </recommendedName>
</protein>
<dbReference type="EMBL" id="CZBA01000025">
    <property type="protein sequence ID" value="CUP95555.1"/>
    <property type="molecule type" value="Genomic_DNA"/>
</dbReference>
<reference evidence="1 2" key="1">
    <citation type="submission" date="2015-09" db="EMBL/GenBank/DDBJ databases">
        <authorList>
            <consortium name="Pathogen Informatics"/>
        </authorList>
    </citation>
    <scope>NUCLEOTIDE SEQUENCE [LARGE SCALE GENOMIC DNA]</scope>
    <source>
        <strain evidence="1 2">2789STDY5834921</strain>
    </source>
</reference>
<sequence length="31" mass="3785">MILYHGSKEIVEYPEIRRARFNKDFILDFIA</sequence>
<dbReference type="Proteomes" id="UP000095413">
    <property type="component" value="Unassembled WGS sequence"/>
</dbReference>
<proteinExistence type="predicted"/>
<evidence type="ECO:0000313" key="2">
    <source>
        <dbReference type="Proteomes" id="UP000095413"/>
    </source>
</evidence>
<dbReference type="AlphaFoldDB" id="A0A174SJE1"/>
<accession>A0A174SJE1</accession>
<name>A0A174SJE1_9FIRM</name>
<organism evidence="1 2">
    <name type="scientific">Blautia obeum</name>
    <dbReference type="NCBI Taxonomy" id="40520"/>
    <lineage>
        <taxon>Bacteria</taxon>
        <taxon>Bacillati</taxon>
        <taxon>Bacillota</taxon>
        <taxon>Clostridia</taxon>
        <taxon>Lachnospirales</taxon>
        <taxon>Lachnospiraceae</taxon>
        <taxon>Blautia</taxon>
    </lineage>
</organism>
<evidence type="ECO:0000313" key="1">
    <source>
        <dbReference type="EMBL" id="CUP95555.1"/>
    </source>
</evidence>
<evidence type="ECO:0008006" key="3">
    <source>
        <dbReference type="Google" id="ProtNLM"/>
    </source>
</evidence>
<gene>
    <name evidence="1" type="ORF">ERS852533_03182</name>
</gene>